<dbReference type="InterPro" id="IPR011047">
    <property type="entry name" value="Quinoprotein_ADH-like_sf"/>
</dbReference>
<dbReference type="SMART" id="SM00032">
    <property type="entry name" value="CCP"/>
    <property type="match status" value="2"/>
</dbReference>
<dbReference type="GO" id="GO:0007165">
    <property type="term" value="P:signal transduction"/>
    <property type="evidence" value="ECO:0007669"/>
    <property type="project" value="TreeGrafter"/>
</dbReference>
<feature type="signal peptide" evidence="5">
    <location>
        <begin position="1"/>
        <end position="24"/>
    </location>
</feature>
<evidence type="ECO:0000259" key="7">
    <source>
        <dbReference type="PROSITE" id="PS50948"/>
    </source>
</evidence>
<dbReference type="OrthoDB" id="6058931at2759"/>
<dbReference type="Proteomes" id="UP000085678">
    <property type="component" value="Unplaced"/>
</dbReference>
<dbReference type="CDD" id="cd00033">
    <property type="entry name" value="CCP"/>
    <property type="match status" value="2"/>
</dbReference>
<keyword evidence="3" id="KW-1015">Disulfide bond</keyword>
<dbReference type="InterPro" id="IPR003112">
    <property type="entry name" value="Olfac-like_dom"/>
</dbReference>
<comment type="caution">
    <text evidence="4">Lacks conserved residue(s) required for the propagation of feature annotation.</text>
</comment>
<dbReference type="SUPFAM" id="SSF57535">
    <property type="entry name" value="Complement control module/SCR domain"/>
    <property type="match status" value="2"/>
</dbReference>
<evidence type="ECO:0000256" key="3">
    <source>
        <dbReference type="ARBA" id="ARBA00023157"/>
    </source>
</evidence>
<sequence>MREIPPVFFVLLVFFSSSLTVVLSEVRSCSMQRLTMVGGFENTNRALSGSILTQHRVKSVRECTVRCLSTAGCVSFNYESAPVGLAGGFRSCELNNSTVWTAGLYRLVHRERFVYYEKVEDGGAIFVKPDCGAVPNVTNASTNVTDSTYVTSVTYKCSNGFDVQGSDTIYCQPDGTWETPPTCLISQNSRCGNSPVVDKATSSRDTSTDTVTYTCEPGYRINGTNPISCMINDVWEPAPSCEERGFPVAISITNKDVVHPSLGKDEGSWMTDTALDNGMVYITEKSHNPGKVIEYTSANFPYTNLPREIDVECDGTTHVIRDGYLFCGQHNNLNIMKYRLTDGQALTTGDLPSDAGVHDVYPYTCASHTDIDVAADEHGLWVVYANTSNNIVVSRLDPETLDISDTRVISDHAKTNTAETFIIDGVLFAINSSPTNYVSYVYDLFRGSGKTLTSTDLPLASGSLSADTTWDSFTMVDYNPRDGKLYVYSEGKAIRYDVTLTF</sequence>
<dbReference type="GO" id="GO:0005615">
    <property type="term" value="C:extracellular space"/>
    <property type="evidence" value="ECO:0007669"/>
    <property type="project" value="TreeGrafter"/>
</dbReference>
<dbReference type="PROSITE" id="PS51132">
    <property type="entry name" value="OLF"/>
    <property type="match status" value="1"/>
</dbReference>
<evidence type="ECO:0000313" key="9">
    <source>
        <dbReference type="Proteomes" id="UP000085678"/>
    </source>
</evidence>
<dbReference type="InParanoid" id="A0A1S3HNX8"/>
<dbReference type="KEGG" id="lak:106156867"/>
<keyword evidence="4" id="KW-0768">Sushi</keyword>
<dbReference type="PANTHER" id="PTHR23192:SF87">
    <property type="entry name" value="AMASSIN-3"/>
    <property type="match status" value="1"/>
</dbReference>
<protein>
    <submittedName>
        <fullName evidence="10">Olfactomedin-like protein 2A</fullName>
    </submittedName>
</protein>
<dbReference type="InterPro" id="IPR050605">
    <property type="entry name" value="Olfactomedin-like_domain"/>
</dbReference>
<dbReference type="RefSeq" id="XP_013387752.1">
    <property type="nucleotide sequence ID" value="XM_013532298.1"/>
</dbReference>
<keyword evidence="5" id="KW-0732">Signal</keyword>
<feature type="domain" description="Apple" evidence="7">
    <location>
        <begin position="29"/>
        <end position="120"/>
    </location>
</feature>
<dbReference type="InterPro" id="IPR035976">
    <property type="entry name" value="Sushi/SCR/CCP_sf"/>
</dbReference>
<feature type="domain" description="Olfactomedin-like" evidence="8">
    <location>
        <begin position="240"/>
        <end position="502"/>
    </location>
</feature>
<evidence type="ECO:0000256" key="2">
    <source>
        <dbReference type="ARBA" id="ARBA00022525"/>
    </source>
</evidence>
<gene>
    <name evidence="10" type="primary">LOC106156867</name>
</gene>
<organism evidence="9 10">
    <name type="scientific">Lingula anatina</name>
    <name type="common">Brachiopod</name>
    <name type="synonym">Lingula unguis</name>
    <dbReference type="NCBI Taxonomy" id="7574"/>
    <lineage>
        <taxon>Eukaryota</taxon>
        <taxon>Metazoa</taxon>
        <taxon>Spiralia</taxon>
        <taxon>Lophotrochozoa</taxon>
        <taxon>Brachiopoda</taxon>
        <taxon>Linguliformea</taxon>
        <taxon>Lingulata</taxon>
        <taxon>Lingulida</taxon>
        <taxon>Linguloidea</taxon>
        <taxon>Lingulidae</taxon>
        <taxon>Lingula</taxon>
    </lineage>
</organism>
<feature type="domain" description="Sushi" evidence="6">
    <location>
        <begin position="189"/>
        <end position="243"/>
    </location>
</feature>
<evidence type="ECO:0000256" key="1">
    <source>
        <dbReference type="ARBA" id="ARBA00004613"/>
    </source>
</evidence>
<proteinExistence type="predicted"/>
<dbReference type="PROSITE" id="PS50948">
    <property type="entry name" value="PAN"/>
    <property type="match status" value="1"/>
</dbReference>
<feature type="chain" id="PRO_5010208170" evidence="5">
    <location>
        <begin position="25"/>
        <end position="502"/>
    </location>
</feature>
<accession>A0A1S3HNX8</accession>
<evidence type="ECO:0000259" key="6">
    <source>
        <dbReference type="PROSITE" id="PS50923"/>
    </source>
</evidence>
<evidence type="ECO:0000313" key="10">
    <source>
        <dbReference type="RefSeq" id="XP_013387752.1"/>
    </source>
</evidence>
<evidence type="ECO:0000256" key="4">
    <source>
        <dbReference type="PROSITE-ProRule" id="PRU00302"/>
    </source>
</evidence>
<dbReference type="Pfam" id="PF00084">
    <property type="entry name" value="Sushi"/>
    <property type="match status" value="2"/>
</dbReference>
<dbReference type="SMART" id="SM00473">
    <property type="entry name" value="PAN_AP"/>
    <property type="match status" value="1"/>
</dbReference>
<dbReference type="InterPro" id="IPR003609">
    <property type="entry name" value="Pan_app"/>
</dbReference>
<reference evidence="10" key="1">
    <citation type="submission" date="2025-08" db="UniProtKB">
        <authorList>
            <consortium name="RefSeq"/>
        </authorList>
    </citation>
    <scope>IDENTIFICATION</scope>
    <source>
        <tissue evidence="10">Gonads</tissue>
    </source>
</reference>
<dbReference type="Pfam" id="PF00024">
    <property type="entry name" value="PAN_1"/>
    <property type="match status" value="1"/>
</dbReference>
<dbReference type="SUPFAM" id="SSF57414">
    <property type="entry name" value="Hairpin loop containing domain-like"/>
    <property type="match status" value="1"/>
</dbReference>
<dbReference type="SUPFAM" id="SSF50998">
    <property type="entry name" value="Quinoprotein alcohol dehydrogenase-like"/>
    <property type="match status" value="1"/>
</dbReference>
<dbReference type="InterPro" id="IPR000436">
    <property type="entry name" value="Sushi_SCR_CCP_dom"/>
</dbReference>
<dbReference type="SMART" id="SM00284">
    <property type="entry name" value="OLF"/>
    <property type="match status" value="1"/>
</dbReference>
<dbReference type="PANTHER" id="PTHR23192">
    <property type="entry name" value="OLFACTOMEDIN-RELATED"/>
    <property type="match status" value="1"/>
</dbReference>
<evidence type="ECO:0000256" key="5">
    <source>
        <dbReference type="SAM" id="SignalP"/>
    </source>
</evidence>
<evidence type="ECO:0000259" key="8">
    <source>
        <dbReference type="PROSITE" id="PS51132"/>
    </source>
</evidence>
<dbReference type="Pfam" id="PF02191">
    <property type="entry name" value="OLF"/>
    <property type="match status" value="1"/>
</dbReference>
<keyword evidence="2" id="KW-0964">Secreted</keyword>
<comment type="subcellular location">
    <subcellularLocation>
        <location evidence="1">Secreted</location>
    </subcellularLocation>
</comment>
<feature type="domain" description="Sushi" evidence="6">
    <location>
        <begin position="129"/>
        <end position="185"/>
    </location>
</feature>
<dbReference type="Gene3D" id="2.10.70.10">
    <property type="entry name" value="Complement Module, domain 1"/>
    <property type="match status" value="2"/>
</dbReference>
<keyword evidence="9" id="KW-1185">Reference proteome</keyword>
<dbReference type="GeneID" id="106156867"/>
<dbReference type="PROSITE" id="PS50923">
    <property type="entry name" value="SUSHI"/>
    <property type="match status" value="2"/>
</dbReference>
<dbReference type="AlphaFoldDB" id="A0A1S3HNX8"/>
<name>A0A1S3HNX8_LINAN</name>